<comment type="caution">
    <text evidence="3">The sequence shown here is derived from an EMBL/GenBank/DDBJ whole genome shotgun (WGS) entry which is preliminary data.</text>
</comment>
<feature type="domain" description="DUF7145" evidence="2">
    <location>
        <begin position="298"/>
        <end position="404"/>
    </location>
</feature>
<organism evidence="3 4">
    <name type="scientific">Trichinella spiralis</name>
    <name type="common">Trichina worm</name>
    <dbReference type="NCBI Taxonomy" id="6334"/>
    <lineage>
        <taxon>Eukaryota</taxon>
        <taxon>Metazoa</taxon>
        <taxon>Ecdysozoa</taxon>
        <taxon>Nematoda</taxon>
        <taxon>Enoplea</taxon>
        <taxon>Dorylaimia</taxon>
        <taxon>Trichinellida</taxon>
        <taxon>Trichinellidae</taxon>
        <taxon>Trichinella</taxon>
    </lineage>
</organism>
<sequence>MDDKLCLEKNLNTSHELCLVEADAIDPKLIIRDNQDRLSLFTINQEPNGYFWLLLEDIEHAFRTIDHLIRFYMNFRQPLKAPNGDTVFLERAAVNSRPIGQVWMSVVPLPAGCSQQHVETVQSFDHWIKALVVGNLDIDNVQLTRPVRVCGNDGPIEFICAVPGQCPPPKLLYQLPYYHGQLKRDAVKLLLNNAGDFLLYMDESDLKLAAVEQSDDGNNDTSYCETTVECSADGYFYLTPVDIPLCKTTVGELINAYKRLAFPITIQKFGENSFTLPALQRGVVRKDINDEIVLEPCNNPSELSYYYGRMSDDDTMKLLRKNGDYLLRSNEKGELSVTAMWAECLFDIVVEKEKLQGDAYVYKLMKKDNANEPDEFVSTVDEWVKSLVRGKVIIDDAVILKRAIKKRCSD</sequence>
<name>A0ABR3KNJ3_TRISP</name>
<proteinExistence type="predicted"/>
<dbReference type="InterPro" id="IPR055569">
    <property type="entry name" value="DUF7145"/>
</dbReference>
<feature type="domain" description="DUF7063" evidence="1">
    <location>
        <begin position="173"/>
        <end position="259"/>
    </location>
</feature>
<dbReference type="Pfam" id="PF23638">
    <property type="entry name" value="DUF7145"/>
    <property type="match status" value="1"/>
</dbReference>
<dbReference type="Gene3D" id="3.30.505.10">
    <property type="entry name" value="SH2 domain"/>
    <property type="match status" value="1"/>
</dbReference>
<evidence type="ECO:0000259" key="2">
    <source>
        <dbReference type="Pfam" id="PF23638"/>
    </source>
</evidence>
<evidence type="ECO:0000259" key="1">
    <source>
        <dbReference type="Pfam" id="PF23205"/>
    </source>
</evidence>
<dbReference type="Pfam" id="PF23205">
    <property type="entry name" value="DUF7063"/>
    <property type="match status" value="2"/>
</dbReference>
<accession>A0ABR3KNJ3</accession>
<evidence type="ECO:0000313" key="4">
    <source>
        <dbReference type="Proteomes" id="UP001558632"/>
    </source>
</evidence>
<gene>
    <name evidence="3" type="ORF">TSPI_02319</name>
</gene>
<dbReference type="InterPro" id="IPR036860">
    <property type="entry name" value="SH2_dom_sf"/>
</dbReference>
<dbReference type="EMBL" id="JBEUSY010000254">
    <property type="protein sequence ID" value="KAL1240582.1"/>
    <property type="molecule type" value="Genomic_DNA"/>
</dbReference>
<reference evidence="3 4" key="1">
    <citation type="submission" date="2024-07" db="EMBL/GenBank/DDBJ databases">
        <title>Enhanced genomic and transcriptomic resources for Trichinella pseudospiralis and T. spiralis underpin the discovery of pronounced molecular differences between stages and species.</title>
        <authorList>
            <person name="Pasi K.K."/>
            <person name="La Rosa G."/>
            <person name="Gomez-Morales M.A."/>
            <person name="Tosini F."/>
            <person name="Sumanam S."/>
            <person name="Young N.D."/>
            <person name="Chang B.C."/>
            <person name="Robin G.B."/>
        </authorList>
    </citation>
    <scope>NUCLEOTIDE SEQUENCE [LARGE SCALE GENOMIC DNA]</scope>
    <source>
        <strain evidence="3">ISS534</strain>
    </source>
</reference>
<protein>
    <submittedName>
        <fullName evidence="3">Spermatocyte protein</fullName>
    </submittedName>
</protein>
<feature type="domain" description="DUF7063" evidence="1">
    <location>
        <begin position="20"/>
        <end position="73"/>
    </location>
</feature>
<dbReference type="Proteomes" id="UP001558632">
    <property type="component" value="Unassembled WGS sequence"/>
</dbReference>
<dbReference type="SUPFAM" id="SSF55550">
    <property type="entry name" value="SH2 domain"/>
    <property type="match status" value="2"/>
</dbReference>
<evidence type="ECO:0000313" key="3">
    <source>
        <dbReference type="EMBL" id="KAL1240582.1"/>
    </source>
</evidence>
<keyword evidence="4" id="KW-1185">Reference proteome</keyword>
<dbReference type="InterPro" id="IPR055491">
    <property type="entry name" value="DUF7063"/>
</dbReference>